<keyword evidence="3 5" id="KW-1133">Transmembrane helix</keyword>
<keyword evidence="7" id="KW-1185">Reference proteome</keyword>
<gene>
    <name evidence="6" type="ORF">B0A48_18579</name>
</gene>
<organism evidence="6 7">
    <name type="scientific">Cryoendolithus antarcticus</name>
    <dbReference type="NCBI Taxonomy" id="1507870"/>
    <lineage>
        <taxon>Eukaryota</taxon>
        <taxon>Fungi</taxon>
        <taxon>Dikarya</taxon>
        <taxon>Ascomycota</taxon>
        <taxon>Pezizomycotina</taxon>
        <taxon>Dothideomycetes</taxon>
        <taxon>Dothideomycetidae</taxon>
        <taxon>Cladosporiales</taxon>
        <taxon>Cladosporiaceae</taxon>
        <taxon>Cryoendolithus</taxon>
    </lineage>
</organism>
<evidence type="ECO:0000256" key="4">
    <source>
        <dbReference type="ARBA" id="ARBA00023136"/>
    </source>
</evidence>
<accession>A0A1V8S906</accession>
<sequence length="173" mass="18762">MIVHPAVIFAFHGYAVSFAWFVAIDILNSFVLQAPLYNCTPSINGLANIPKLVGNLFGAWARAWLVDKYSDYRSTKVAGVFEPEACVHLLIITAVSVPAECLAFGFEVAQTLHWTALRVFFGYGMVTVGLAFVLVCSLVYVSDCYLPVNSGCLLLVNGLGDVIAFGFLYGVLP</sequence>
<keyword evidence="4 5" id="KW-0472">Membrane</keyword>
<feature type="transmembrane region" description="Helical" evidence="5">
    <location>
        <begin position="153"/>
        <end position="172"/>
    </location>
</feature>
<dbReference type="InParanoid" id="A0A1V8S906"/>
<dbReference type="OrthoDB" id="268400at2759"/>
<keyword evidence="2 5" id="KW-0812">Transmembrane</keyword>
<evidence type="ECO:0000313" key="7">
    <source>
        <dbReference type="Proteomes" id="UP000192596"/>
    </source>
</evidence>
<dbReference type="Proteomes" id="UP000192596">
    <property type="component" value="Unassembled WGS sequence"/>
</dbReference>
<dbReference type="EMBL" id="NAJO01000099">
    <property type="protein sequence ID" value="OQN95400.1"/>
    <property type="molecule type" value="Genomic_DNA"/>
</dbReference>
<feature type="transmembrane region" description="Helical" evidence="5">
    <location>
        <begin position="6"/>
        <end position="27"/>
    </location>
</feature>
<comment type="subcellular location">
    <subcellularLocation>
        <location evidence="1">Membrane</location>
        <topology evidence="1">Multi-pass membrane protein</topology>
    </subcellularLocation>
</comment>
<dbReference type="PANTHER" id="PTHR23502">
    <property type="entry name" value="MAJOR FACILITATOR SUPERFAMILY"/>
    <property type="match status" value="1"/>
</dbReference>
<dbReference type="GO" id="GO:0022857">
    <property type="term" value="F:transmembrane transporter activity"/>
    <property type="evidence" value="ECO:0007669"/>
    <property type="project" value="TreeGrafter"/>
</dbReference>
<protein>
    <submittedName>
        <fullName evidence="6">Uncharacterized protein</fullName>
    </submittedName>
</protein>
<evidence type="ECO:0000256" key="3">
    <source>
        <dbReference type="ARBA" id="ARBA00022989"/>
    </source>
</evidence>
<comment type="caution">
    <text evidence="6">The sequence shown here is derived from an EMBL/GenBank/DDBJ whole genome shotgun (WGS) entry which is preliminary data.</text>
</comment>
<evidence type="ECO:0000313" key="6">
    <source>
        <dbReference type="EMBL" id="OQN95400.1"/>
    </source>
</evidence>
<feature type="transmembrane region" description="Helical" evidence="5">
    <location>
        <begin position="120"/>
        <end position="141"/>
    </location>
</feature>
<dbReference type="GO" id="GO:0005886">
    <property type="term" value="C:plasma membrane"/>
    <property type="evidence" value="ECO:0007669"/>
    <property type="project" value="TreeGrafter"/>
</dbReference>
<dbReference type="PANTHER" id="PTHR23502:SF181">
    <property type="entry name" value="MAJOR FACILITATOR SUPERFAMILY (MFS) PROFILE DOMAIN-CONTAINING PROTEIN"/>
    <property type="match status" value="1"/>
</dbReference>
<evidence type="ECO:0000256" key="5">
    <source>
        <dbReference type="SAM" id="Phobius"/>
    </source>
</evidence>
<evidence type="ECO:0000256" key="2">
    <source>
        <dbReference type="ARBA" id="ARBA00022692"/>
    </source>
</evidence>
<dbReference type="STRING" id="1507870.A0A1V8S906"/>
<evidence type="ECO:0000256" key="1">
    <source>
        <dbReference type="ARBA" id="ARBA00004141"/>
    </source>
</evidence>
<dbReference type="AlphaFoldDB" id="A0A1V8S906"/>
<reference evidence="7" key="1">
    <citation type="submission" date="2017-03" db="EMBL/GenBank/DDBJ databases">
        <title>Genomes of endolithic fungi from Antarctica.</title>
        <authorList>
            <person name="Coleine C."/>
            <person name="Masonjones S."/>
            <person name="Stajich J.E."/>
        </authorList>
    </citation>
    <scope>NUCLEOTIDE SEQUENCE [LARGE SCALE GENOMIC DNA]</scope>
    <source>
        <strain evidence="7">CCFEE 5527</strain>
    </source>
</reference>
<proteinExistence type="predicted"/>
<name>A0A1V8S906_9PEZI</name>